<dbReference type="InterPro" id="IPR024079">
    <property type="entry name" value="MetalloPept_cat_dom_sf"/>
</dbReference>
<dbReference type="OrthoDB" id="500593at2"/>
<evidence type="ECO:0000259" key="3">
    <source>
        <dbReference type="SMART" id="SM00477"/>
    </source>
</evidence>
<dbReference type="PANTHER" id="PTHR13966">
    <property type="entry name" value="ENDONUCLEASE RELATED"/>
    <property type="match status" value="1"/>
</dbReference>
<feature type="domain" description="ENPP1-3/EXOG-like endonuclease/phosphodiesterase" evidence="3">
    <location>
        <begin position="40"/>
        <end position="250"/>
    </location>
</feature>
<feature type="active site" description="Proton acceptor" evidence="1">
    <location>
        <position position="105"/>
    </location>
</feature>
<dbReference type="GO" id="GO:0046872">
    <property type="term" value="F:metal ion binding"/>
    <property type="evidence" value="ECO:0007669"/>
    <property type="project" value="UniProtKB-KW"/>
</dbReference>
<feature type="domain" description="DNA/RNA non-specific endonuclease/pyrophosphatase/phosphodiesterase" evidence="4">
    <location>
        <begin position="39"/>
        <end position="250"/>
    </location>
</feature>
<feature type="binding site" evidence="2">
    <location>
        <position position="138"/>
    </location>
    <ligand>
        <name>Mg(2+)</name>
        <dbReference type="ChEBI" id="CHEBI:18420"/>
        <note>catalytic</note>
    </ligand>
</feature>
<dbReference type="STRING" id="715226.ABI_40050"/>
<keyword evidence="6" id="KW-1185">Reference proteome</keyword>
<reference evidence="6" key="1">
    <citation type="submission" date="2011-03" db="EMBL/GenBank/DDBJ databases">
        <title>Draft genome sequence of Brevundimonas diminuta.</title>
        <authorList>
            <person name="Brown P.J.B."/>
            <person name="Buechlein A."/>
            <person name="Hemmerich C."/>
            <person name="Brun Y.V."/>
        </authorList>
    </citation>
    <scope>NUCLEOTIDE SEQUENCE [LARGE SCALE GENOMIC DNA]</scope>
    <source>
        <strain evidence="6">C19</strain>
    </source>
</reference>
<dbReference type="eggNOG" id="COG1864">
    <property type="taxonomic scope" value="Bacteria"/>
</dbReference>
<dbReference type="InterPro" id="IPR040255">
    <property type="entry name" value="Non-specific_endonuclease"/>
</dbReference>
<name>F4QS68_9CAUL</name>
<dbReference type="HOGENOM" id="CLU_465150_0_0_5"/>
<dbReference type="Proteomes" id="UP000006512">
    <property type="component" value="Unassembled WGS sequence"/>
</dbReference>
<keyword evidence="5" id="KW-0255">Endonuclease</keyword>
<dbReference type="SMART" id="SM00477">
    <property type="entry name" value="NUC"/>
    <property type="match status" value="1"/>
</dbReference>
<dbReference type="Gene3D" id="3.40.390.10">
    <property type="entry name" value="Collagenase (Catalytic Domain)"/>
    <property type="match status" value="1"/>
</dbReference>
<evidence type="ECO:0000313" key="5">
    <source>
        <dbReference type="EMBL" id="EGF89588.1"/>
    </source>
</evidence>
<dbReference type="SMART" id="SM00892">
    <property type="entry name" value="Endonuclease_NS"/>
    <property type="match status" value="1"/>
</dbReference>
<dbReference type="GO" id="GO:0003676">
    <property type="term" value="F:nucleic acid binding"/>
    <property type="evidence" value="ECO:0007669"/>
    <property type="project" value="InterPro"/>
</dbReference>
<dbReference type="InterPro" id="IPR044929">
    <property type="entry name" value="DNA/RNA_non-sp_Endonuclease_sf"/>
</dbReference>
<dbReference type="EMBL" id="GL883080">
    <property type="protein sequence ID" value="EGF89588.1"/>
    <property type="molecule type" value="Genomic_DNA"/>
</dbReference>
<organism evidence="5 6">
    <name type="scientific">Asticcacaulis biprosthecium C19</name>
    <dbReference type="NCBI Taxonomy" id="715226"/>
    <lineage>
        <taxon>Bacteria</taxon>
        <taxon>Pseudomonadati</taxon>
        <taxon>Pseudomonadota</taxon>
        <taxon>Alphaproteobacteria</taxon>
        <taxon>Caulobacterales</taxon>
        <taxon>Caulobacteraceae</taxon>
        <taxon>Asticcacaulis</taxon>
    </lineage>
</organism>
<dbReference type="InterPro" id="IPR044925">
    <property type="entry name" value="His-Me_finger_sf"/>
</dbReference>
<dbReference type="InterPro" id="IPR001604">
    <property type="entry name" value="Endo_G_ENPP1-like_dom"/>
</dbReference>
<evidence type="ECO:0000256" key="1">
    <source>
        <dbReference type="PIRSR" id="PIRSR640255-1"/>
    </source>
</evidence>
<keyword evidence="5" id="KW-0540">Nuclease</keyword>
<proteinExistence type="predicted"/>
<dbReference type="RefSeq" id="WP_006274783.1">
    <property type="nucleotide sequence ID" value="NZ_GL883080.1"/>
</dbReference>
<dbReference type="GO" id="GO:0008237">
    <property type="term" value="F:metallopeptidase activity"/>
    <property type="evidence" value="ECO:0007669"/>
    <property type="project" value="InterPro"/>
</dbReference>
<dbReference type="GO" id="GO:0004519">
    <property type="term" value="F:endonuclease activity"/>
    <property type="evidence" value="ECO:0007669"/>
    <property type="project" value="UniProtKB-KW"/>
</dbReference>
<evidence type="ECO:0000259" key="4">
    <source>
        <dbReference type="SMART" id="SM00892"/>
    </source>
</evidence>
<dbReference type="AlphaFoldDB" id="F4QS68"/>
<dbReference type="Gene3D" id="3.90.132.10">
    <property type="entry name" value="Leishmanolysin , domain 2"/>
    <property type="match status" value="1"/>
</dbReference>
<dbReference type="Pfam" id="PF01223">
    <property type="entry name" value="Endonuclease_NS"/>
    <property type="match status" value="1"/>
</dbReference>
<gene>
    <name evidence="5" type="ORF">ABI_40050</name>
</gene>
<dbReference type="SUPFAM" id="SSF55486">
    <property type="entry name" value="Metalloproteases ('zincins'), catalytic domain"/>
    <property type="match status" value="2"/>
</dbReference>
<sequence length="586" mass="65702">MDYTTLHPMSAGQVHLVDLHLWRGPPKNLDSSRPVQIMVNQGYVVGFCPARLQPAWSAYRVASATRDVDFDRPIHYHDDLRLPEEHRIGRKTFGKLGNIGLEVGHMTPNEVINRQFGRLAQMETFLMSNMSPQYGSLNGGVWLKLETAIREIKDEPGKDHVWAVVGPVFGDEPALISRGNNKHLPVPKAYFCIMVDPFMYPFDQPSNARIDCFIIPQDAPPASNPQDYPATLAEVEQATNLKFFSDWGRDIPVEASLQIEREVAPSRLIKALEAGAEQWKSQSQVVREAQPEAASIAGLIESLDAEAAALQQVDRSLSQREEARLVTLQHTISWLLAARRVASHASEPETSVLTVNLITYKIEKDLDGRLKEAARIACNFWNRFIEPRFSIVIRLGLFTADSRVIARAYEPYEKDGVRYGVVQFNTKYLATYTPNETAGTIVHEIGHTLGIGWTDWDALFNRNTGLFTSNAVQNLSSLRHMIVELEGGSGTAWSHWDEETFGKELMTGYKNPGEHVLPVTIEVMALFGHKVVETLAGQTGLDLLLDEVANLVFSRQDEIRKIDLEHFEQTKLMEVVPHQPFSAGEA</sequence>
<dbReference type="SUPFAM" id="SSF54060">
    <property type="entry name" value="His-Me finger endonucleases"/>
    <property type="match status" value="1"/>
</dbReference>
<keyword evidence="2" id="KW-0479">Metal-binding</keyword>
<keyword evidence="5" id="KW-0378">Hydrolase</keyword>
<dbReference type="PANTHER" id="PTHR13966:SF5">
    <property type="entry name" value="ENDONUCLEASE G, MITOCHONDRIAL"/>
    <property type="match status" value="1"/>
</dbReference>
<dbReference type="InterPro" id="IPR020821">
    <property type="entry name" value="ENPP1-3/EXOG-like_nuc-like"/>
</dbReference>
<protein>
    <submittedName>
        <fullName evidence="5">DNA/RNA non-specific endonuclease family protein</fullName>
    </submittedName>
</protein>
<evidence type="ECO:0000256" key="2">
    <source>
        <dbReference type="PIRSR" id="PIRSR640255-2"/>
    </source>
</evidence>
<evidence type="ECO:0000313" key="6">
    <source>
        <dbReference type="Proteomes" id="UP000006512"/>
    </source>
</evidence>
<dbReference type="Gene3D" id="3.40.570.10">
    <property type="entry name" value="Extracellular Endonuclease, subunit A"/>
    <property type="match status" value="1"/>
</dbReference>
<accession>F4QS68</accession>